<gene>
    <name evidence="2" type="ORF">DQ384_40110</name>
</gene>
<evidence type="ECO:0000313" key="3">
    <source>
        <dbReference type="Proteomes" id="UP000253094"/>
    </source>
</evidence>
<dbReference type="AlphaFoldDB" id="A0A367EGL5"/>
<protein>
    <recommendedName>
        <fullName evidence="4">Integrase</fullName>
    </recommendedName>
</protein>
<dbReference type="OrthoDB" id="3532043at2"/>
<evidence type="ECO:0008006" key="4">
    <source>
        <dbReference type="Google" id="ProtNLM"/>
    </source>
</evidence>
<organism evidence="2 3">
    <name type="scientific">Sphaerisporangium album</name>
    <dbReference type="NCBI Taxonomy" id="509200"/>
    <lineage>
        <taxon>Bacteria</taxon>
        <taxon>Bacillati</taxon>
        <taxon>Actinomycetota</taxon>
        <taxon>Actinomycetes</taxon>
        <taxon>Streptosporangiales</taxon>
        <taxon>Streptosporangiaceae</taxon>
        <taxon>Sphaerisporangium</taxon>
    </lineage>
</organism>
<name>A0A367EGL5_9ACTN</name>
<keyword evidence="3" id="KW-1185">Reference proteome</keyword>
<dbReference type="RefSeq" id="WP_147269112.1">
    <property type="nucleotide sequence ID" value="NZ_QOIL01000050.1"/>
</dbReference>
<feature type="non-terminal residue" evidence="2">
    <location>
        <position position="78"/>
    </location>
</feature>
<comment type="caution">
    <text evidence="2">The sequence shown here is derived from an EMBL/GenBank/DDBJ whole genome shotgun (WGS) entry which is preliminary data.</text>
</comment>
<evidence type="ECO:0000256" key="1">
    <source>
        <dbReference type="SAM" id="MobiDB-lite"/>
    </source>
</evidence>
<proteinExistence type="predicted"/>
<reference evidence="2 3" key="1">
    <citation type="submission" date="2018-06" db="EMBL/GenBank/DDBJ databases">
        <title>Sphaerisporangium craniellae sp. nov., isolated from a marine sponge in the South China Sea.</title>
        <authorList>
            <person name="Li L."/>
        </authorList>
    </citation>
    <scope>NUCLEOTIDE SEQUENCE [LARGE SCALE GENOMIC DNA]</scope>
    <source>
        <strain evidence="2 3">CCTCC AA 208026</strain>
    </source>
</reference>
<accession>A0A367EGL5</accession>
<sequence length="78" mass="8329">MVSVGDIAGLSPRRARGDGGEVPGADVDLVDRLDRTTFGVVAAWLADKPSAATRQTRLQVLAAFLRWLDTLELPLLAV</sequence>
<dbReference type="Proteomes" id="UP000253094">
    <property type="component" value="Unassembled WGS sequence"/>
</dbReference>
<feature type="region of interest" description="Disordered" evidence="1">
    <location>
        <begin position="1"/>
        <end position="23"/>
    </location>
</feature>
<evidence type="ECO:0000313" key="2">
    <source>
        <dbReference type="EMBL" id="RCG16350.1"/>
    </source>
</evidence>
<dbReference type="EMBL" id="QOIL01000050">
    <property type="protein sequence ID" value="RCG16350.1"/>
    <property type="molecule type" value="Genomic_DNA"/>
</dbReference>